<keyword evidence="11" id="KW-1185">Reference proteome</keyword>
<evidence type="ECO:0000313" key="11">
    <source>
        <dbReference type="Proteomes" id="UP000663829"/>
    </source>
</evidence>
<evidence type="ECO:0000256" key="7">
    <source>
        <dbReference type="ARBA" id="ARBA00023136"/>
    </source>
</evidence>
<dbReference type="GO" id="GO:0005737">
    <property type="term" value="C:cytoplasm"/>
    <property type="evidence" value="ECO:0007669"/>
    <property type="project" value="TreeGrafter"/>
</dbReference>
<dbReference type="Proteomes" id="UP000663829">
    <property type="component" value="Unassembled WGS sequence"/>
</dbReference>
<dbReference type="InterPro" id="IPR008166">
    <property type="entry name" value="Glyco_transf_92"/>
</dbReference>
<keyword evidence="3 8" id="KW-0328">Glycosyltransferase</keyword>
<dbReference type="Pfam" id="PF01697">
    <property type="entry name" value="Glyco_transf_92"/>
    <property type="match status" value="1"/>
</dbReference>
<evidence type="ECO:0000256" key="8">
    <source>
        <dbReference type="RuleBase" id="RU366017"/>
    </source>
</evidence>
<keyword evidence="7" id="KW-0472">Membrane</keyword>
<keyword evidence="5" id="KW-0812">Transmembrane</keyword>
<dbReference type="PANTHER" id="PTHR21461:SF83">
    <property type="entry name" value="GLYCOSYLTRANSFERASE FAMILY 92 PROTEIN"/>
    <property type="match status" value="1"/>
</dbReference>
<reference evidence="9" key="1">
    <citation type="submission" date="2021-02" db="EMBL/GenBank/DDBJ databases">
        <authorList>
            <person name="Nowell W R."/>
        </authorList>
    </citation>
    <scope>NUCLEOTIDE SEQUENCE</scope>
</reference>
<dbReference type="GO" id="GO:0016020">
    <property type="term" value="C:membrane"/>
    <property type="evidence" value="ECO:0007669"/>
    <property type="project" value="UniProtKB-SubCell"/>
</dbReference>
<evidence type="ECO:0000256" key="6">
    <source>
        <dbReference type="ARBA" id="ARBA00022989"/>
    </source>
</evidence>
<keyword evidence="6" id="KW-1133">Transmembrane helix</keyword>
<dbReference type="EMBL" id="CAJOBC010007791">
    <property type="protein sequence ID" value="CAF3943130.1"/>
    <property type="molecule type" value="Genomic_DNA"/>
</dbReference>
<dbReference type="EC" id="2.4.1.-" evidence="8"/>
<dbReference type="AlphaFoldDB" id="A0A814UV77"/>
<evidence type="ECO:0000313" key="9">
    <source>
        <dbReference type="EMBL" id="CAF1178919.1"/>
    </source>
</evidence>
<accession>A0A814UV77</accession>
<comment type="subcellular location">
    <subcellularLocation>
        <location evidence="1">Membrane</location>
        <topology evidence="1">Single-pass membrane protein</topology>
    </subcellularLocation>
</comment>
<dbReference type="GO" id="GO:0016757">
    <property type="term" value="F:glycosyltransferase activity"/>
    <property type="evidence" value="ECO:0007669"/>
    <property type="project" value="UniProtKB-UniRule"/>
</dbReference>
<dbReference type="OrthoDB" id="2017643at2759"/>
<gene>
    <name evidence="9" type="ORF">GPM918_LOCUS22591</name>
    <name evidence="10" type="ORF">SRO942_LOCUS22590</name>
</gene>
<keyword evidence="4 8" id="KW-0808">Transferase</keyword>
<proteinExistence type="inferred from homology"/>
<dbReference type="Proteomes" id="UP000681722">
    <property type="component" value="Unassembled WGS sequence"/>
</dbReference>
<protein>
    <recommendedName>
        <fullName evidence="8">Glycosyltransferase family 92 protein</fullName>
        <ecNumber evidence="8">2.4.1.-</ecNumber>
    </recommendedName>
</protein>
<evidence type="ECO:0000313" key="10">
    <source>
        <dbReference type="EMBL" id="CAF3943130.1"/>
    </source>
</evidence>
<dbReference type="EMBL" id="CAJNOQ010007790">
    <property type="protein sequence ID" value="CAF1178919.1"/>
    <property type="molecule type" value="Genomic_DNA"/>
</dbReference>
<name>A0A814UV77_9BILA</name>
<dbReference type="PANTHER" id="PTHR21461">
    <property type="entry name" value="GLYCOSYLTRANSFERASE FAMILY 92 PROTEIN"/>
    <property type="match status" value="1"/>
</dbReference>
<sequence length="423" mass="50271">MHNKPVCKIRFPDFNKLHYNNIYWQQLQTKNGTFYLYRAYYDDRSSAGKRASVRIIAMIDRIKPEALMCQLWFNKLSSPILSPASYICSWYFKWGNYVDDALIPYIITCKIPKFNNLTLVPQAVSLVERICLERTNILRVTDNRPSNKKKEEFAVCVKGLDFLEDNISHRLIEWIELITMLGAKKIFFYVFHVNSNVTKVLNYYEKIGKVELRKITLPGRQPNLPSVRHLYLKQQIIQKRQNELIPYNDCLYQNLYMYDYLALLDIDEIIMPLKHDNWSQLLIEIQELNNFKQAGSYSFRHVYFLDDFVQKNSTSSTHLHMLNHVYRSRNYSKPLADSKCFHNTSHVLSLHNHFPLVCIESCKRYHVSEQLAHLQHYRKACAARRPCNKHPTDIVRDTTIFKYKDELIRRTEKVMNHLNVFLD</sequence>
<evidence type="ECO:0000256" key="3">
    <source>
        <dbReference type="ARBA" id="ARBA00022676"/>
    </source>
</evidence>
<evidence type="ECO:0000256" key="1">
    <source>
        <dbReference type="ARBA" id="ARBA00004167"/>
    </source>
</evidence>
<evidence type="ECO:0000256" key="5">
    <source>
        <dbReference type="ARBA" id="ARBA00022692"/>
    </source>
</evidence>
<comment type="similarity">
    <text evidence="2 8">Belongs to the glycosyltransferase 92 family.</text>
</comment>
<evidence type="ECO:0000256" key="2">
    <source>
        <dbReference type="ARBA" id="ARBA00007647"/>
    </source>
</evidence>
<organism evidence="9 11">
    <name type="scientific">Didymodactylos carnosus</name>
    <dbReference type="NCBI Taxonomy" id="1234261"/>
    <lineage>
        <taxon>Eukaryota</taxon>
        <taxon>Metazoa</taxon>
        <taxon>Spiralia</taxon>
        <taxon>Gnathifera</taxon>
        <taxon>Rotifera</taxon>
        <taxon>Eurotatoria</taxon>
        <taxon>Bdelloidea</taxon>
        <taxon>Philodinida</taxon>
        <taxon>Philodinidae</taxon>
        <taxon>Didymodactylos</taxon>
    </lineage>
</organism>
<evidence type="ECO:0000256" key="4">
    <source>
        <dbReference type="ARBA" id="ARBA00022679"/>
    </source>
</evidence>
<comment type="caution">
    <text evidence="9">The sequence shown here is derived from an EMBL/GenBank/DDBJ whole genome shotgun (WGS) entry which is preliminary data.</text>
</comment>